<reference evidence="1" key="1">
    <citation type="journal article" date="2015" name="Nature">
        <title>Complex archaea that bridge the gap between prokaryotes and eukaryotes.</title>
        <authorList>
            <person name="Spang A."/>
            <person name="Saw J.H."/>
            <person name="Jorgensen S.L."/>
            <person name="Zaremba-Niedzwiedzka K."/>
            <person name="Martijn J."/>
            <person name="Lind A.E."/>
            <person name="van Eijk R."/>
            <person name="Schleper C."/>
            <person name="Guy L."/>
            <person name="Ettema T.J."/>
        </authorList>
    </citation>
    <scope>NUCLEOTIDE SEQUENCE</scope>
</reference>
<dbReference type="EMBL" id="LAZR01050928">
    <property type="protein sequence ID" value="KKK86264.1"/>
    <property type="molecule type" value="Genomic_DNA"/>
</dbReference>
<name>A0A0F9B6G4_9ZZZZ</name>
<gene>
    <name evidence="1" type="ORF">LCGC14_2764990</name>
</gene>
<organism evidence="1">
    <name type="scientific">marine sediment metagenome</name>
    <dbReference type="NCBI Taxonomy" id="412755"/>
    <lineage>
        <taxon>unclassified sequences</taxon>
        <taxon>metagenomes</taxon>
        <taxon>ecological metagenomes</taxon>
    </lineage>
</organism>
<comment type="caution">
    <text evidence="1">The sequence shown here is derived from an EMBL/GenBank/DDBJ whole genome shotgun (WGS) entry which is preliminary data.</text>
</comment>
<dbReference type="InterPro" id="IPR013320">
    <property type="entry name" value="ConA-like_dom_sf"/>
</dbReference>
<sequence length="274" mass="31072">SEDSEANLMDTFNRIVNGFDSLNRVTFIQDFRGTYSFIDEVNGTKGTSIDFINDSYQSTANAYAIILQSEDAYNKVLQFFDDGAADLIDLSHKFTAGAQTTTGTIEYWMKISDVTQTVECDLFNTGKTKSGPAWFIAADKIQYDYAGGPYDATGGAVTDDIWMHIKFLFDIVAQTYDFHLNEVLLDADIPFQSAAVTELEYLYFFKSSATHIVYYDAIGFSWDSDYTIGDNYPAYSKPSVLVYITLKYSNIAFENGKTKRWYQDIYLDVEWSTE</sequence>
<dbReference type="AlphaFoldDB" id="A0A0F9B6G4"/>
<dbReference type="Gene3D" id="2.60.120.200">
    <property type="match status" value="1"/>
</dbReference>
<evidence type="ECO:0000313" key="1">
    <source>
        <dbReference type="EMBL" id="KKK86264.1"/>
    </source>
</evidence>
<proteinExistence type="predicted"/>
<accession>A0A0F9B6G4</accession>
<dbReference type="SUPFAM" id="SSF49899">
    <property type="entry name" value="Concanavalin A-like lectins/glucanases"/>
    <property type="match status" value="1"/>
</dbReference>
<protein>
    <submittedName>
        <fullName evidence="1">Uncharacterized protein</fullName>
    </submittedName>
</protein>
<feature type="non-terminal residue" evidence="1">
    <location>
        <position position="1"/>
    </location>
</feature>